<dbReference type="PANTHER" id="PTHR42686:SF1">
    <property type="entry name" value="GH17980P-RELATED"/>
    <property type="match status" value="1"/>
</dbReference>
<dbReference type="InterPro" id="IPR020471">
    <property type="entry name" value="AKR"/>
</dbReference>
<organism evidence="2 3">
    <name type="scientific">Brucella haematophila</name>
    <dbReference type="NCBI Taxonomy" id="419474"/>
    <lineage>
        <taxon>Bacteria</taxon>
        <taxon>Pseudomonadati</taxon>
        <taxon>Pseudomonadota</taxon>
        <taxon>Alphaproteobacteria</taxon>
        <taxon>Hyphomicrobiales</taxon>
        <taxon>Brucellaceae</taxon>
        <taxon>Brucella/Ochrobactrum group</taxon>
        <taxon>Brucella</taxon>
    </lineage>
</organism>
<protein>
    <submittedName>
        <fullName evidence="2">Aldo/keto reductase</fullName>
    </submittedName>
</protein>
<evidence type="ECO:0000313" key="3">
    <source>
        <dbReference type="Proteomes" id="UP000704467"/>
    </source>
</evidence>
<sequence length="323" mass="36065">MIRSEAVLPRIGLGTAAIAGLFKPVSAEEAIDTLQAAWENGVRYFDTAPHYGQGRAERRLGDFLRDKPIGSYVLSTKVGRLLRPASQYRTELNMFQLPLPFDQHFDYSYDGVMRSVQDSYQRLGLNRLDVLFIHDIGTRTHGPNNEAYVRQLHEGGWRALDELRRTGVVSAIGLGVNEVEICEALLDDFDLDCILLAGRYTMLDRSAERALLDRCAQKGVKLVIGGVFNSGILATGPRPGAHWDYGEAPEPVLRKVAMMQDICWQAGTTLAEAALNFPFRHQNVETVLLGNSDPTLLKRNLTALQHFAVDEHFWIEIDRVASS</sequence>
<evidence type="ECO:0000259" key="1">
    <source>
        <dbReference type="Pfam" id="PF00248"/>
    </source>
</evidence>
<comment type="caution">
    <text evidence="2">The sequence shown here is derived from an EMBL/GenBank/DDBJ whole genome shotgun (WGS) entry which is preliminary data.</text>
</comment>
<dbReference type="InterPro" id="IPR023210">
    <property type="entry name" value="NADP_OxRdtase_dom"/>
</dbReference>
<accession>A0ABX1DQ52</accession>
<dbReference type="EMBL" id="JAAVLN010000003">
    <property type="protein sequence ID" value="NKC05070.1"/>
    <property type="molecule type" value="Genomic_DNA"/>
</dbReference>
<dbReference type="InterPro" id="IPR036812">
    <property type="entry name" value="NAD(P)_OxRdtase_dom_sf"/>
</dbReference>
<dbReference type="SUPFAM" id="SSF51430">
    <property type="entry name" value="NAD(P)-linked oxidoreductase"/>
    <property type="match status" value="1"/>
</dbReference>
<keyword evidence="3" id="KW-1185">Reference proteome</keyword>
<dbReference type="Gene3D" id="3.20.20.100">
    <property type="entry name" value="NADP-dependent oxidoreductase domain"/>
    <property type="match status" value="1"/>
</dbReference>
<evidence type="ECO:0000313" key="2">
    <source>
        <dbReference type="EMBL" id="NKC05070.1"/>
    </source>
</evidence>
<dbReference type="PANTHER" id="PTHR42686">
    <property type="entry name" value="GH17980P-RELATED"/>
    <property type="match status" value="1"/>
</dbReference>
<proteinExistence type="predicted"/>
<dbReference type="Pfam" id="PF00248">
    <property type="entry name" value="Aldo_ket_red"/>
    <property type="match status" value="1"/>
</dbReference>
<feature type="domain" description="NADP-dependent oxidoreductase" evidence="1">
    <location>
        <begin position="10"/>
        <end position="320"/>
    </location>
</feature>
<reference evidence="2 3" key="1">
    <citation type="submission" date="2020-03" db="EMBL/GenBank/DDBJ databases">
        <title>Whole genome sequencing of clinical and environmental type strains of Ochrobactrum.</title>
        <authorList>
            <person name="Dharne M."/>
        </authorList>
    </citation>
    <scope>NUCLEOTIDE SEQUENCE [LARGE SCALE GENOMIC DNA]</scope>
    <source>
        <strain evidence="2 3">CIP 109452</strain>
    </source>
</reference>
<gene>
    <name evidence="2" type="ORF">HED55_23620</name>
</gene>
<dbReference type="Proteomes" id="UP000704467">
    <property type="component" value="Unassembled WGS sequence"/>
</dbReference>
<name>A0ABX1DQ52_9HYPH</name>